<dbReference type="AlphaFoldDB" id="A0AA48QVE3"/>
<feature type="transmembrane region" description="Helical" evidence="2">
    <location>
        <begin position="117"/>
        <end position="142"/>
    </location>
</feature>
<keyword evidence="2" id="KW-0472">Membrane</keyword>
<keyword evidence="2" id="KW-1133">Transmembrane helix</keyword>
<feature type="signal peptide" evidence="3">
    <location>
        <begin position="1"/>
        <end position="24"/>
    </location>
</feature>
<proteinExistence type="predicted"/>
<evidence type="ECO:0000256" key="2">
    <source>
        <dbReference type="SAM" id="Phobius"/>
    </source>
</evidence>
<feature type="region of interest" description="Disordered" evidence="1">
    <location>
        <begin position="211"/>
        <end position="306"/>
    </location>
</feature>
<evidence type="ECO:0000256" key="3">
    <source>
        <dbReference type="SAM" id="SignalP"/>
    </source>
</evidence>
<dbReference type="RefSeq" id="XP_060456525.1">
    <property type="nucleotide sequence ID" value="XM_060599874.1"/>
</dbReference>
<accession>A0AA48QVE3</accession>
<evidence type="ECO:0000256" key="1">
    <source>
        <dbReference type="SAM" id="MobiDB-lite"/>
    </source>
</evidence>
<organism evidence="4 5">
    <name type="scientific">Cutaneotrichosporon cavernicola</name>
    <dbReference type="NCBI Taxonomy" id="279322"/>
    <lineage>
        <taxon>Eukaryota</taxon>
        <taxon>Fungi</taxon>
        <taxon>Dikarya</taxon>
        <taxon>Basidiomycota</taxon>
        <taxon>Agaricomycotina</taxon>
        <taxon>Tremellomycetes</taxon>
        <taxon>Trichosporonales</taxon>
        <taxon>Trichosporonaceae</taxon>
        <taxon>Cutaneotrichosporon</taxon>
    </lineage>
</organism>
<feature type="transmembrane region" description="Helical" evidence="2">
    <location>
        <begin position="78"/>
        <end position="97"/>
    </location>
</feature>
<feature type="compositionally biased region" description="Polar residues" evidence="1">
    <location>
        <begin position="217"/>
        <end position="234"/>
    </location>
</feature>
<feature type="compositionally biased region" description="Polar residues" evidence="1">
    <location>
        <begin position="264"/>
        <end position="273"/>
    </location>
</feature>
<dbReference type="EMBL" id="AP028215">
    <property type="protein sequence ID" value="BEI91260.1"/>
    <property type="molecule type" value="Genomic_DNA"/>
</dbReference>
<name>A0AA48QVE3_9TREE</name>
<sequence length="347" mass="37041">MLAHTAQALTHTLILLLAISSAVGHGVYLSALLDLVEPGPSAIISGALIGWLVALILYLISAMLAPKNSRFIRTLTDVILLLVFAAIGAGGTAYLAIMHWTHLDVCHRRIGQACEASLAGGVIGAVVVVALVASAITEAVYVSKHHGREGWFLSLRCLGQDTANVEALRPLVLPLQMPRKARQGAFVPIIVTASRRSKEYEDLALVSPGAPPLRVMNRSSSDTLRSFHSGRSAQSTKPRSTTGRRRSGSASSITSMFSKKRTPSVFSQASSSRNSEEAAPLVGNVGDDPFARSPRPMSDRVEELDDKASLRSVRVNPQTRKRGGVALNAWPWRPESTVSNVEAGTAV</sequence>
<reference evidence="4" key="1">
    <citation type="journal article" date="2023" name="BMC Genomics">
        <title>Chromosome-level genome assemblies of Cutaneotrichosporon spp. (Trichosporonales, Basidiomycota) reveal imbalanced evolution between nucleotide sequences and chromosome synteny.</title>
        <authorList>
            <person name="Kobayashi Y."/>
            <person name="Kayamori A."/>
            <person name="Aoki K."/>
            <person name="Shiwa Y."/>
            <person name="Matsutani M."/>
            <person name="Fujita N."/>
            <person name="Sugita T."/>
            <person name="Iwasaki W."/>
            <person name="Tanaka N."/>
            <person name="Takashima M."/>
        </authorList>
    </citation>
    <scope>NUCLEOTIDE SEQUENCE</scope>
    <source>
        <strain evidence="4">HIS019</strain>
    </source>
</reference>
<dbReference type="KEGG" id="ccac:CcaHIS019_0400800"/>
<evidence type="ECO:0000313" key="5">
    <source>
        <dbReference type="Proteomes" id="UP001233271"/>
    </source>
</evidence>
<protein>
    <recommendedName>
        <fullName evidence="6">MARVEL domain-containing protein</fullName>
    </recommendedName>
</protein>
<feature type="transmembrane region" description="Helical" evidence="2">
    <location>
        <begin position="42"/>
        <end position="66"/>
    </location>
</feature>
<evidence type="ECO:0000313" key="4">
    <source>
        <dbReference type="EMBL" id="BEI91260.1"/>
    </source>
</evidence>
<evidence type="ECO:0008006" key="6">
    <source>
        <dbReference type="Google" id="ProtNLM"/>
    </source>
</evidence>
<feature type="chain" id="PRO_5041402300" description="MARVEL domain-containing protein" evidence="3">
    <location>
        <begin position="25"/>
        <end position="347"/>
    </location>
</feature>
<keyword evidence="2" id="KW-0812">Transmembrane</keyword>
<keyword evidence="5" id="KW-1185">Reference proteome</keyword>
<dbReference type="Proteomes" id="UP001233271">
    <property type="component" value="Chromosome 4"/>
</dbReference>
<keyword evidence="3" id="KW-0732">Signal</keyword>
<gene>
    <name evidence="4" type="ORF">CcaverHIS019_0400800</name>
</gene>
<dbReference type="GeneID" id="85495130"/>
<feature type="compositionally biased region" description="Basic and acidic residues" evidence="1">
    <location>
        <begin position="297"/>
        <end position="306"/>
    </location>
</feature>